<protein>
    <recommendedName>
        <fullName evidence="4">Sushi domain-containing protein</fullName>
    </recommendedName>
</protein>
<evidence type="ECO:0000313" key="3">
    <source>
        <dbReference type="Proteomes" id="UP000092445"/>
    </source>
</evidence>
<feature type="signal peptide" evidence="1">
    <location>
        <begin position="1"/>
        <end position="19"/>
    </location>
</feature>
<name>A0A1A9ZCU1_GLOPL</name>
<dbReference type="AlphaFoldDB" id="A0A1A9ZCU1"/>
<dbReference type="EnsemblMetazoa" id="GPAI010769-RA">
    <property type="protein sequence ID" value="GPAI010769-PA"/>
    <property type="gene ID" value="GPAI010769"/>
</dbReference>
<sequence>MFKYKILWIFCYLLPMVWSDCILQFPHNMEYVPEWKTEIGKRWFKIPYITRGLLMKEGETFEGYCPTKFNFEENPRCSYSNEFDDCSERSFPSDIETLTITCVGGLLEYNGDVISPHTTLKCNDVGWSISQRETIEISESESWCKDKHQIFTLSTKNLKPNRTLAYICYDLNKFSLQAVKYKTVHHQVNNWNTNKLMPITLSSLPATSSLSNEVKFLNPSFLHIQNELLQEQLEYISDANAWLKLANYEYESIIQSGPYLRYFKQYHELLDILWWHNLRITNWQRFLNAFEEHTKTENTYDVYMGTLDVVKIPSWSNPKEMEYLELENGFVNGTAPQYVWTYLESSDGKNTDLYVFGYNSPYAEFFNYNDVTFCRDICDEIDWLKDVRSTFNYANFGFIFCCNLDSLKESPYMQKLPQRLTSHHMFYQKENVSIPSQASRIENFKTNLKFKALEGLNKIKEFLRKNK</sequence>
<feature type="chain" id="PRO_5008402770" description="Sushi domain-containing protein" evidence="1">
    <location>
        <begin position="20"/>
        <end position="467"/>
    </location>
</feature>
<proteinExistence type="predicted"/>
<keyword evidence="3" id="KW-1185">Reference proteome</keyword>
<keyword evidence="1" id="KW-0732">Signal</keyword>
<evidence type="ECO:0000256" key="1">
    <source>
        <dbReference type="SAM" id="SignalP"/>
    </source>
</evidence>
<dbReference type="Proteomes" id="UP000092445">
    <property type="component" value="Unassembled WGS sequence"/>
</dbReference>
<dbReference type="VEuPathDB" id="VectorBase:GPAI010769"/>
<dbReference type="STRING" id="7398.A0A1A9ZCU1"/>
<accession>A0A1A9ZCU1</accession>
<reference evidence="3" key="1">
    <citation type="submission" date="2014-03" db="EMBL/GenBank/DDBJ databases">
        <authorList>
            <person name="Aksoy S."/>
            <person name="Warren W."/>
            <person name="Wilson R.K."/>
        </authorList>
    </citation>
    <scope>NUCLEOTIDE SEQUENCE [LARGE SCALE GENOMIC DNA]</scope>
    <source>
        <strain evidence="3">IAEA</strain>
    </source>
</reference>
<organism evidence="2 3">
    <name type="scientific">Glossina pallidipes</name>
    <name type="common">Tsetse fly</name>
    <dbReference type="NCBI Taxonomy" id="7398"/>
    <lineage>
        <taxon>Eukaryota</taxon>
        <taxon>Metazoa</taxon>
        <taxon>Ecdysozoa</taxon>
        <taxon>Arthropoda</taxon>
        <taxon>Hexapoda</taxon>
        <taxon>Insecta</taxon>
        <taxon>Pterygota</taxon>
        <taxon>Neoptera</taxon>
        <taxon>Endopterygota</taxon>
        <taxon>Diptera</taxon>
        <taxon>Brachycera</taxon>
        <taxon>Muscomorpha</taxon>
        <taxon>Hippoboscoidea</taxon>
        <taxon>Glossinidae</taxon>
        <taxon>Glossina</taxon>
    </lineage>
</organism>
<reference evidence="2" key="2">
    <citation type="submission" date="2020-05" db="UniProtKB">
        <authorList>
            <consortium name="EnsemblMetazoa"/>
        </authorList>
    </citation>
    <scope>IDENTIFICATION</scope>
    <source>
        <strain evidence="2">IAEA</strain>
    </source>
</reference>
<evidence type="ECO:0008006" key="4">
    <source>
        <dbReference type="Google" id="ProtNLM"/>
    </source>
</evidence>
<evidence type="ECO:0000313" key="2">
    <source>
        <dbReference type="EnsemblMetazoa" id="GPAI010769-PA"/>
    </source>
</evidence>